<gene>
    <name evidence="1" type="ORF">MM415A06120_0007</name>
    <name evidence="2" type="ORF">MM415B06162_0002</name>
</gene>
<reference evidence="2" key="1">
    <citation type="submission" date="2020-03" db="EMBL/GenBank/DDBJ databases">
        <title>The deep terrestrial virosphere.</title>
        <authorList>
            <person name="Holmfeldt K."/>
            <person name="Nilsson E."/>
            <person name="Simone D."/>
            <person name="Lopez-Fernandez M."/>
            <person name="Wu X."/>
            <person name="de Brujin I."/>
            <person name="Lundin D."/>
            <person name="Andersson A."/>
            <person name="Bertilsson S."/>
            <person name="Dopson M."/>
        </authorList>
    </citation>
    <scope>NUCLEOTIDE SEQUENCE</scope>
    <source>
        <strain evidence="1">MM415A06120</strain>
        <strain evidence="2">MM415B06162</strain>
    </source>
</reference>
<sequence>MEDDILEQDEDLIEEEMRVDTETKKAAQSKKVQPKPDVIEQVEETFEGFHQAERLGIVNTLTGEVIDGFDPKRDEGLVKLGKVILNQLNKISIASGV</sequence>
<name>A0A6M3LQJ1_9ZZZZ</name>
<proteinExistence type="predicted"/>
<dbReference type="EMBL" id="MT141631">
    <property type="protein sequence ID" value="QJA68596.1"/>
    <property type="molecule type" value="Genomic_DNA"/>
</dbReference>
<protein>
    <submittedName>
        <fullName evidence="2">Uncharacterized protein</fullName>
    </submittedName>
</protein>
<evidence type="ECO:0000313" key="1">
    <source>
        <dbReference type="EMBL" id="QJA68596.1"/>
    </source>
</evidence>
<evidence type="ECO:0000313" key="2">
    <source>
        <dbReference type="EMBL" id="QJA97526.1"/>
    </source>
</evidence>
<accession>A0A6M3LQJ1</accession>
<dbReference type="AlphaFoldDB" id="A0A6M3LQJ1"/>
<organism evidence="2">
    <name type="scientific">viral metagenome</name>
    <dbReference type="NCBI Taxonomy" id="1070528"/>
    <lineage>
        <taxon>unclassified sequences</taxon>
        <taxon>metagenomes</taxon>
        <taxon>organismal metagenomes</taxon>
    </lineage>
</organism>
<dbReference type="EMBL" id="MT143502">
    <property type="protein sequence ID" value="QJA97526.1"/>
    <property type="molecule type" value="Genomic_DNA"/>
</dbReference>